<name>A0A1C4H2X5_9BIFI</name>
<dbReference type="STRING" id="1505727.GA0061077_0698"/>
<evidence type="ECO:0000313" key="1">
    <source>
        <dbReference type="EMBL" id="SCC79374.1"/>
    </source>
</evidence>
<gene>
    <name evidence="1" type="ORF">GA0061077_0698</name>
</gene>
<organism evidence="1 2">
    <name type="scientific">Bifidobacterium commune</name>
    <dbReference type="NCBI Taxonomy" id="1505727"/>
    <lineage>
        <taxon>Bacteria</taxon>
        <taxon>Bacillati</taxon>
        <taxon>Actinomycetota</taxon>
        <taxon>Actinomycetes</taxon>
        <taxon>Bifidobacteriales</taxon>
        <taxon>Bifidobacteriaceae</taxon>
        <taxon>Bifidobacterium</taxon>
    </lineage>
</organism>
<accession>A0A1C4H2X5</accession>
<dbReference type="Proteomes" id="UP000242610">
    <property type="component" value="Unassembled WGS sequence"/>
</dbReference>
<protein>
    <submittedName>
        <fullName evidence="1">Uncharacterized protein</fullName>
    </submittedName>
</protein>
<evidence type="ECO:0000313" key="2">
    <source>
        <dbReference type="Proteomes" id="UP000242610"/>
    </source>
</evidence>
<proteinExistence type="predicted"/>
<sequence length="66" mass="7446">MSRHVGKGKKSHMYKGIKGVYCEYSYLFCANGMGFFRVGRVKVVDLQGDWACGIWPKGVMMHVGNE</sequence>
<dbReference type="EMBL" id="FMBL01000001">
    <property type="protein sequence ID" value="SCC79374.1"/>
    <property type="molecule type" value="Genomic_DNA"/>
</dbReference>
<keyword evidence="2" id="KW-1185">Reference proteome</keyword>
<dbReference type="AlphaFoldDB" id="A0A1C4H2X5"/>
<reference evidence="2" key="1">
    <citation type="submission" date="2016-08" db="EMBL/GenBank/DDBJ databases">
        <authorList>
            <person name="Varghese N."/>
            <person name="Submissions Spin"/>
        </authorList>
    </citation>
    <scope>NUCLEOTIDE SEQUENCE [LARGE SCALE GENOMIC DNA]</scope>
    <source>
        <strain evidence="2">R-52791</strain>
    </source>
</reference>